<evidence type="ECO:0008006" key="4">
    <source>
        <dbReference type="Google" id="ProtNLM"/>
    </source>
</evidence>
<protein>
    <recommendedName>
        <fullName evidence="4">Transmembrane protein</fullName>
    </recommendedName>
</protein>
<reference evidence="2 3" key="1">
    <citation type="journal article" date="2014" name="Genome Biol. Evol.">
        <title>The secreted proteins of Achlya hypogyna and Thraustotheca clavata identify the ancestral oomycete secretome and reveal gene acquisitions by horizontal gene transfer.</title>
        <authorList>
            <person name="Misner I."/>
            <person name="Blouin N."/>
            <person name="Leonard G."/>
            <person name="Richards T.A."/>
            <person name="Lane C.E."/>
        </authorList>
    </citation>
    <scope>NUCLEOTIDE SEQUENCE [LARGE SCALE GENOMIC DNA]</scope>
    <source>
        <strain evidence="2 3">ATCC 34112</strain>
    </source>
</reference>
<keyword evidence="1" id="KW-1133">Transmembrane helix</keyword>
<keyword evidence="1" id="KW-0472">Membrane</keyword>
<sequence>MAGNFSWDIDINGYLWIMAVPAVINVPVVWCNISLYWAKVENLNSALMTILADFVSALVIYAAGRYGTNWNWKYVLAIAAISITIIASIAYSRQCLRAVLVDGTGCPPETSQLYLLGIFVPAAFGIFAIGALKIFWRKIN</sequence>
<accession>A0A1V9YYU7</accession>
<keyword evidence="3" id="KW-1185">Reference proteome</keyword>
<evidence type="ECO:0000313" key="2">
    <source>
        <dbReference type="EMBL" id="OQR90895.1"/>
    </source>
</evidence>
<proteinExistence type="predicted"/>
<evidence type="ECO:0000256" key="1">
    <source>
        <dbReference type="SAM" id="Phobius"/>
    </source>
</evidence>
<dbReference type="Proteomes" id="UP000243217">
    <property type="component" value="Unassembled WGS sequence"/>
</dbReference>
<feature type="transmembrane region" description="Helical" evidence="1">
    <location>
        <begin position="113"/>
        <end position="136"/>
    </location>
</feature>
<dbReference type="EMBL" id="JNBS01002478">
    <property type="protein sequence ID" value="OQR90895.1"/>
    <property type="molecule type" value="Genomic_DNA"/>
</dbReference>
<feature type="transmembrane region" description="Helical" evidence="1">
    <location>
        <begin position="43"/>
        <end position="62"/>
    </location>
</feature>
<feature type="transmembrane region" description="Helical" evidence="1">
    <location>
        <begin position="74"/>
        <end position="93"/>
    </location>
</feature>
<name>A0A1V9YYU7_9STRA</name>
<comment type="caution">
    <text evidence="2">The sequence shown here is derived from an EMBL/GenBank/DDBJ whole genome shotgun (WGS) entry which is preliminary data.</text>
</comment>
<evidence type="ECO:0000313" key="3">
    <source>
        <dbReference type="Proteomes" id="UP000243217"/>
    </source>
</evidence>
<keyword evidence="1" id="KW-0812">Transmembrane</keyword>
<feature type="transmembrane region" description="Helical" evidence="1">
    <location>
        <begin position="12"/>
        <end position="37"/>
    </location>
</feature>
<dbReference type="AlphaFoldDB" id="A0A1V9YYU7"/>
<gene>
    <name evidence="2" type="ORF">THRCLA_22502</name>
</gene>
<organism evidence="2 3">
    <name type="scientific">Thraustotheca clavata</name>
    <dbReference type="NCBI Taxonomy" id="74557"/>
    <lineage>
        <taxon>Eukaryota</taxon>
        <taxon>Sar</taxon>
        <taxon>Stramenopiles</taxon>
        <taxon>Oomycota</taxon>
        <taxon>Saprolegniomycetes</taxon>
        <taxon>Saprolegniales</taxon>
        <taxon>Achlyaceae</taxon>
        <taxon>Thraustotheca</taxon>
    </lineage>
</organism>